<dbReference type="PANTHER" id="PTHR21098">
    <property type="entry name" value="RIBOFLAVIN SYNTHASE ALPHA CHAIN"/>
    <property type="match status" value="1"/>
</dbReference>
<evidence type="ECO:0000256" key="3">
    <source>
        <dbReference type="ARBA" id="ARBA00004887"/>
    </source>
</evidence>
<dbReference type="EC" id="2.5.1.9" evidence="5 10"/>
<evidence type="ECO:0000313" key="14">
    <source>
        <dbReference type="Proteomes" id="UP000327030"/>
    </source>
</evidence>
<dbReference type="OrthoDB" id="9788537at2"/>
<comment type="catalytic activity">
    <reaction evidence="1">
        <text>2 6,7-dimethyl-8-(1-D-ribityl)lumazine + H(+) = 5-amino-6-(D-ribitylamino)uracil + riboflavin</text>
        <dbReference type="Rhea" id="RHEA:20772"/>
        <dbReference type="ChEBI" id="CHEBI:15378"/>
        <dbReference type="ChEBI" id="CHEBI:15934"/>
        <dbReference type="ChEBI" id="CHEBI:57986"/>
        <dbReference type="ChEBI" id="CHEBI:58201"/>
        <dbReference type="EC" id="2.5.1.9"/>
    </reaction>
</comment>
<sequence length="200" mass="21364">MFTGIIEELGKVQRITRGGKQQRITISCSKVLEDIHMGDSIAVNGVCLTVVEHNANGFSADVMNETFSRSSLGALGVGSPVDLERAMAANGRFGGHIVSGHIDGTGIIKSIRQDGNAVWFEIRTDGKIMEGIVEKGSITIDGISLTVAVVSYDSFKVSIIPHTLKETVLGHKKIGDVVNLENDVVLCQDLVQIKMRGSAS</sequence>
<organism evidence="13 14">
    <name type="scientific">Pseudobutyrivibrio xylanivorans</name>
    <dbReference type="NCBI Taxonomy" id="185007"/>
    <lineage>
        <taxon>Bacteria</taxon>
        <taxon>Bacillati</taxon>
        <taxon>Bacillota</taxon>
        <taxon>Clostridia</taxon>
        <taxon>Lachnospirales</taxon>
        <taxon>Lachnospiraceae</taxon>
        <taxon>Pseudobutyrivibrio</taxon>
    </lineage>
</organism>
<dbReference type="Gene3D" id="2.40.30.20">
    <property type="match status" value="2"/>
</dbReference>
<evidence type="ECO:0000256" key="1">
    <source>
        <dbReference type="ARBA" id="ARBA00000968"/>
    </source>
</evidence>
<evidence type="ECO:0000256" key="5">
    <source>
        <dbReference type="ARBA" id="ARBA00012827"/>
    </source>
</evidence>
<protein>
    <recommendedName>
        <fullName evidence="6 10">Riboflavin synthase</fullName>
        <ecNumber evidence="5 10">2.5.1.9</ecNumber>
    </recommendedName>
</protein>
<comment type="pathway">
    <text evidence="3">Cofactor biosynthesis; riboflavin biosynthesis; riboflavin from 2-hydroxy-3-oxobutyl phosphate and 5-amino-6-(D-ribitylamino)uracil: step 2/2.</text>
</comment>
<reference evidence="14" key="1">
    <citation type="submission" date="2019-08" db="EMBL/GenBank/DDBJ databases">
        <title>Complete Genome Sequence of the Polysaccharide-Degrading Rumen Bacterium Pseudobutyrivibrio xylanivorans MA3014.</title>
        <authorList>
            <person name="Palevich N."/>
            <person name="Maclean P.H."/>
            <person name="Kelly W.J."/>
            <person name="Leahy S.C."/>
            <person name="Rakonjac J."/>
            <person name="Attwood G.T."/>
        </authorList>
    </citation>
    <scope>NUCLEOTIDE SEQUENCE [LARGE SCALE GENOMIC DNA]</scope>
    <source>
        <strain evidence="14">MA3014</strain>
    </source>
</reference>
<evidence type="ECO:0000256" key="11">
    <source>
        <dbReference type="PROSITE-ProRule" id="PRU00524"/>
    </source>
</evidence>
<dbReference type="KEGG" id="pxv:FXF36_05705"/>
<dbReference type="NCBIfam" id="TIGR00187">
    <property type="entry name" value="ribE"/>
    <property type="match status" value="1"/>
</dbReference>
<dbReference type="InterPro" id="IPR026017">
    <property type="entry name" value="Lumazine-bd_dom"/>
</dbReference>
<evidence type="ECO:0000259" key="12">
    <source>
        <dbReference type="PROSITE" id="PS51177"/>
    </source>
</evidence>
<dbReference type="InterPro" id="IPR017938">
    <property type="entry name" value="Riboflavin_synthase-like_b-brl"/>
</dbReference>
<dbReference type="GO" id="GO:0009231">
    <property type="term" value="P:riboflavin biosynthetic process"/>
    <property type="evidence" value="ECO:0007669"/>
    <property type="project" value="UniProtKB-KW"/>
</dbReference>
<feature type="domain" description="Lumazine-binding" evidence="12">
    <location>
        <begin position="97"/>
        <end position="193"/>
    </location>
</feature>
<dbReference type="InterPro" id="IPR001783">
    <property type="entry name" value="Lumazine-bd"/>
</dbReference>
<evidence type="ECO:0000256" key="8">
    <source>
        <dbReference type="ARBA" id="ARBA00022679"/>
    </source>
</evidence>
<dbReference type="FunFam" id="2.40.30.20:FF:000004">
    <property type="entry name" value="Riboflavin synthase, alpha subunit"/>
    <property type="match status" value="1"/>
</dbReference>
<evidence type="ECO:0000256" key="6">
    <source>
        <dbReference type="ARBA" id="ARBA00013950"/>
    </source>
</evidence>
<evidence type="ECO:0000256" key="7">
    <source>
        <dbReference type="ARBA" id="ARBA00022619"/>
    </source>
</evidence>
<dbReference type="GO" id="GO:0004746">
    <property type="term" value="F:riboflavin synthase activity"/>
    <property type="evidence" value="ECO:0007669"/>
    <property type="project" value="UniProtKB-UniRule"/>
</dbReference>
<dbReference type="InterPro" id="IPR023366">
    <property type="entry name" value="ATP_synth_asu-like_sf"/>
</dbReference>
<evidence type="ECO:0000256" key="2">
    <source>
        <dbReference type="ARBA" id="ARBA00002803"/>
    </source>
</evidence>
<evidence type="ECO:0000256" key="10">
    <source>
        <dbReference type="NCBIfam" id="TIGR00187"/>
    </source>
</evidence>
<feature type="repeat" description="Lumazine-binding" evidence="11">
    <location>
        <begin position="97"/>
        <end position="193"/>
    </location>
</feature>
<comment type="subunit">
    <text evidence="4">Homotrimer.</text>
</comment>
<accession>A0A5P6VNZ1</accession>
<gene>
    <name evidence="13" type="ORF">FXF36_05705</name>
</gene>
<dbReference type="Proteomes" id="UP000327030">
    <property type="component" value="Chromosome 1"/>
</dbReference>
<dbReference type="EMBL" id="CP043028">
    <property type="protein sequence ID" value="QFJ54385.1"/>
    <property type="molecule type" value="Genomic_DNA"/>
</dbReference>
<dbReference type="CDD" id="cd00402">
    <property type="entry name" value="Riboflavin_synthase_like"/>
    <property type="match status" value="1"/>
</dbReference>
<dbReference type="SUPFAM" id="SSF63380">
    <property type="entry name" value="Riboflavin synthase domain-like"/>
    <property type="match status" value="2"/>
</dbReference>
<evidence type="ECO:0000256" key="4">
    <source>
        <dbReference type="ARBA" id="ARBA00011233"/>
    </source>
</evidence>
<feature type="repeat" description="Lumazine-binding" evidence="11">
    <location>
        <begin position="1"/>
        <end position="96"/>
    </location>
</feature>
<keyword evidence="9" id="KW-0677">Repeat</keyword>
<dbReference type="RefSeq" id="WP_151622878.1">
    <property type="nucleotide sequence ID" value="NZ_CP043028.1"/>
</dbReference>
<dbReference type="PIRSF" id="PIRSF000498">
    <property type="entry name" value="Riboflavin_syn_A"/>
    <property type="match status" value="1"/>
</dbReference>
<dbReference type="AlphaFoldDB" id="A0A5P6VNZ1"/>
<feature type="domain" description="Lumazine-binding" evidence="12">
    <location>
        <begin position="1"/>
        <end position="96"/>
    </location>
</feature>
<dbReference type="FunFam" id="2.40.30.20:FF:000003">
    <property type="entry name" value="Riboflavin synthase, alpha subunit"/>
    <property type="match status" value="1"/>
</dbReference>
<name>A0A5P6VNZ1_PSEXY</name>
<dbReference type="PANTHER" id="PTHR21098:SF12">
    <property type="entry name" value="RIBOFLAVIN SYNTHASE"/>
    <property type="match status" value="1"/>
</dbReference>
<keyword evidence="7" id="KW-0686">Riboflavin biosynthesis</keyword>
<evidence type="ECO:0000313" key="13">
    <source>
        <dbReference type="EMBL" id="QFJ54385.1"/>
    </source>
</evidence>
<evidence type="ECO:0000256" key="9">
    <source>
        <dbReference type="ARBA" id="ARBA00022737"/>
    </source>
</evidence>
<proteinExistence type="predicted"/>
<comment type="function">
    <text evidence="2">Catalyzes the dismutation of two molecules of 6,7-dimethyl-8-ribityllumazine, resulting in the formation of riboflavin and 5-amino-6-(D-ribitylamino)uracil.</text>
</comment>
<dbReference type="PROSITE" id="PS51177">
    <property type="entry name" value="LUMAZINE_BIND"/>
    <property type="match status" value="2"/>
</dbReference>
<keyword evidence="8 13" id="KW-0808">Transferase</keyword>
<dbReference type="NCBIfam" id="NF006767">
    <property type="entry name" value="PRK09289.1"/>
    <property type="match status" value="1"/>
</dbReference>
<dbReference type="Pfam" id="PF00677">
    <property type="entry name" value="Lum_binding"/>
    <property type="match status" value="2"/>
</dbReference>